<evidence type="ECO:0000313" key="1">
    <source>
        <dbReference type="EMBL" id="GFO25945.1"/>
    </source>
</evidence>
<sequence>MFRFRSSPFPPGPWLPQATLAYLPLRCQQAGLGGSVKATGELKGDQWGYCTNTSGSFHHQFPSLLIKLAESFECPDHNVASFRRPHHLPPPHP</sequence>
<comment type="caution">
    <text evidence="1">The sequence shown here is derived from an EMBL/GenBank/DDBJ whole genome shotgun (WGS) entry which is preliminary data.</text>
</comment>
<gene>
    <name evidence="1" type="ORF">PoB_005245000</name>
</gene>
<accession>A0AAV4BZU8</accession>
<protein>
    <recommendedName>
        <fullName evidence="3">Secreted protein</fullName>
    </recommendedName>
</protein>
<dbReference type="Proteomes" id="UP000735302">
    <property type="component" value="Unassembled WGS sequence"/>
</dbReference>
<organism evidence="1 2">
    <name type="scientific">Plakobranchus ocellatus</name>
    <dbReference type="NCBI Taxonomy" id="259542"/>
    <lineage>
        <taxon>Eukaryota</taxon>
        <taxon>Metazoa</taxon>
        <taxon>Spiralia</taxon>
        <taxon>Lophotrochozoa</taxon>
        <taxon>Mollusca</taxon>
        <taxon>Gastropoda</taxon>
        <taxon>Heterobranchia</taxon>
        <taxon>Euthyneura</taxon>
        <taxon>Panpulmonata</taxon>
        <taxon>Sacoglossa</taxon>
        <taxon>Placobranchoidea</taxon>
        <taxon>Plakobranchidae</taxon>
        <taxon>Plakobranchus</taxon>
    </lineage>
</organism>
<keyword evidence="2" id="KW-1185">Reference proteome</keyword>
<dbReference type="AlphaFoldDB" id="A0AAV4BZU8"/>
<proteinExistence type="predicted"/>
<name>A0AAV4BZU8_9GAST</name>
<evidence type="ECO:0008006" key="3">
    <source>
        <dbReference type="Google" id="ProtNLM"/>
    </source>
</evidence>
<reference evidence="1 2" key="1">
    <citation type="journal article" date="2021" name="Elife">
        <title>Chloroplast acquisition without the gene transfer in kleptoplastic sea slugs, Plakobranchus ocellatus.</title>
        <authorList>
            <person name="Maeda T."/>
            <person name="Takahashi S."/>
            <person name="Yoshida T."/>
            <person name="Shimamura S."/>
            <person name="Takaki Y."/>
            <person name="Nagai Y."/>
            <person name="Toyoda A."/>
            <person name="Suzuki Y."/>
            <person name="Arimoto A."/>
            <person name="Ishii H."/>
            <person name="Satoh N."/>
            <person name="Nishiyama T."/>
            <person name="Hasebe M."/>
            <person name="Maruyama T."/>
            <person name="Minagawa J."/>
            <person name="Obokata J."/>
            <person name="Shigenobu S."/>
        </authorList>
    </citation>
    <scope>NUCLEOTIDE SEQUENCE [LARGE SCALE GENOMIC DNA]</scope>
</reference>
<evidence type="ECO:0000313" key="2">
    <source>
        <dbReference type="Proteomes" id="UP000735302"/>
    </source>
</evidence>
<dbReference type="EMBL" id="BLXT01005778">
    <property type="protein sequence ID" value="GFO25945.1"/>
    <property type="molecule type" value="Genomic_DNA"/>
</dbReference>